<protein>
    <submittedName>
        <fullName evidence="3">Uncharacterized protein</fullName>
    </submittedName>
</protein>
<dbReference type="EMBL" id="BQOL01000002">
    <property type="protein sequence ID" value="GKI19534.1"/>
    <property type="molecule type" value="Genomic_DNA"/>
</dbReference>
<evidence type="ECO:0000313" key="3">
    <source>
        <dbReference type="EMBL" id="GKI19534.1"/>
    </source>
</evidence>
<organism evidence="3 4">
    <name type="scientific">Alistipes finegoldii</name>
    <dbReference type="NCBI Taxonomy" id="214856"/>
    <lineage>
        <taxon>Bacteria</taxon>
        <taxon>Pseudomonadati</taxon>
        <taxon>Bacteroidota</taxon>
        <taxon>Bacteroidia</taxon>
        <taxon>Bacteroidales</taxon>
        <taxon>Rikenellaceae</taxon>
        <taxon>Alistipes</taxon>
    </lineage>
</organism>
<sequence length="142" mass="15659">MKKLLFLFMAVLACNYVIAQQKVYCEIVGTQKFAKSQVTVGIDFGQEDAMRTNALGGVASRNKLVGDDGKPLSFNSMVDAMNYMGSLGWEFEQAYVVTMPGMGGGQNVYHWLLSKYIGENESGTNGFKTRGQHETETDSCMQ</sequence>
<evidence type="ECO:0000256" key="1">
    <source>
        <dbReference type="SAM" id="MobiDB-lite"/>
    </source>
</evidence>
<evidence type="ECO:0000256" key="2">
    <source>
        <dbReference type="SAM" id="SignalP"/>
    </source>
</evidence>
<dbReference type="RefSeq" id="WP_244076765.1">
    <property type="nucleotide sequence ID" value="NZ_AP025581.1"/>
</dbReference>
<reference evidence="3" key="1">
    <citation type="submission" date="2022-01" db="EMBL/GenBank/DDBJ databases">
        <title>Novel bile acid biosynthetic pathways are enriched in the microbiome of centenarians.</title>
        <authorList>
            <person name="Sato Y."/>
            <person name="Atarashi K."/>
            <person name="Plichta R.D."/>
            <person name="Arai Y."/>
            <person name="Sasajima S."/>
            <person name="Kearney M.S."/>
            <person name="Suda W."/>
            <person name="Takeshita K."/>
            <person name="Sasaki T."/>
            <person name="Okamoto S."/>
            <person name="Skelly N.A."/>
            <person name="Okamura Y."/>
            <person name="Vlamakis H."/>
            <person name="Li Y."/>
            <person name="Tanoue T."/>
            <person name="Takei H."/>
            <person name="Nittono H."/>
            <person name="Narushima S."/>
            <person name="Irie J."/>
            <person name="Itoh H."/>
            <person name="Moriya K."/>
            <person name="Sugiura Y."/>
            <person name="Suematsu M."/>
            <person name="Moritoki N."/>
            <person name="Shibata S."/>
            <person name="Littman R.D."/>
            <person name="Fischbach A.M."/>
            <person name="Uwamino Y."/>
            <person name="Inoue T."/>
            <person name="Honda A."/>
            <person name="Hattori M."/>
            <person name="Murai T."/>
            <person name="Xavier J.R."/>
            <person name="Hirose N."/>
            <person name="Honda K."/>
        </authorList>
    </citation>
    <scope>NUCLEOTIDE SEQUENCE</scope>
    <source>
        <strain evidence="3">CE91-St16</strain>
    </source>
</reference>
<feature type="chain" id="PRO_5041336664" evidence="2">
    <location>
        <begin position="20"/>
        <end position="142"/>
    </location>
</feature>
<feature type="region of interest" description="Disordered" evidence="1">
    <location>
        <begin position="123"/>
        <end position="142"/>
    </location>
</feature>
<gene>
    <name evidence="3" type="ORF">CE91St16_24420</name>
</gene>
<accession>A0AA37KR97</accession>
<dbReference type="Proteomes" id="UP001055105">
    <property type="component" value="Unassembled WGS sequence"/>
</dbReference>
<evidence type="ECO:0000313" key="4">
    <source>
        <dbReference type="Proteomes" id="UP001055105"/>
    </source>
</evidence>
<dbReference type="AlphaFoldDB" id="A0AA37KR97"/>
<keyword evidence="2" id="KW-0732">Signal</keyword>
<proteinExistence type="predicted"/>
<name>A0AA37KR97_9BACT</name>
<comment type="caution">
    <text evidence="3">The sequence shown here is derived from an EMBL/GenBank/DDBJ whole genome shotgun (WGS) entry which is preliminary data.</text>
</comment>
<feature type="signal peptide" evidence="2">
    <location>
        <begin position="1"/>
        <end position="19"/>
    </location>
</feature>